<feature type="transmembrane region" description="Helical" evidence="7">
    <location>
        <begin position="285"/>
        <end position="306"/>
    </location>
</feature>
<dbReference type="FunFam" id="1.20.1250.20:FF:000172">
    <property type="entry name" value="MFS multidrug resistance transporter"/>
    <property type="match status" value="1"/>
</dbReference>
<feature type="transmembrane region" description="Helical" evidence="7">
    <location>
        <begin position="169"/>
        <end position="188"/>
    </location>
</feature>
<evidence type="ECO:0000256" key="5">
    <source>
        <dbReference type="ARBA" id="ARBA00023136"/>
    </source>
</evidence>
<reference evidence="10" key="1">
    <citation type="journal article" date="2018" name="Nat. Microbiol.">
        <title>Leveraging single-cell genomics to expand the fungal tree of life.</title>
        <authorList>
            <person name="Ahrendt S.R."/>
            <person name="Quandt C.A."/>
            <person name="Ciobanu D."/>
            <person name="Clum A."/>
            <person name="Salamov A."/>
            <person name="Andreopoulos B."/>
            <person name="Cheng J.F."/>
            <person name="Woyke T."/>
            <person name="Pelin A."/>
            <person name="Henrissat B."/>
            <person name="Reynolds N.K."/>
            <person name="Benny G.L."/>
            <person name="Smith M.E."/>
            <person name="James T.Y."/>
            <person name="Grigoriev I.V."/>
        </authorList>
    </citation>
    <scope>NUCLEOTIDE SEQUENCE [LARGE SCALE GENOMIC DNA]</scope>
</reference>
<feature type="transmembrane region" description="Helical" evidence="7">
    <location>
        <begin position="372"/>
        <end position="395"/>
    </location>
</feature>
<keyword evidence="4 7" id="KW-1133">Transmembrane helix</keyword>
<dbReference type="Gene3D" id="1.20.1720.10">
    <property type="entry name" value="Multidrug resistance protein D"/>
    <property type="match status" value="1"/>
</dbReference>
<protein>
    <submittedName>
        <fullName evidence="9">Major facilitator superfamily domain-containing protein</fullName>
    </submittedName>
</protein>
<evidence type="ECO:0000256" key="1">
    <source>
        <dbReference type="ARBA" id="ARBA00004141"/>
    </source>
</evidence>
<evidence type="ECO:0000256" key="3">
    <source>
        <dbReference type="ARBA" id="ARBA00022692"/>
    </source>
</evidence>
<dbReference type="Pfam" id="PF07690">
    <property type="entry name" value="MFS_1"/>
    <property type="match status" value="1"/>
</dbReference>
<comment type="subcellular location">
    <subcellularLocation>
        <location evidence="1">Membrane</location>
        <topology evidence="1">Multi-pass membrane protein</topology>
    </subcellularLocation>
</comment>
<feature type="domain" description="Major facilitator superfamily (MFS) profile" evidence="8">
    <location>
        <begin position="14"/>
        <end position="412"/>
    </location>
</feature>
<evidence type="ECO:0000259" key="8">
    <source>
        <dbReference type="PROSITE" id="PS50850"/>
    </source>
</evidence>
<evidence type="ECO:0000313" key="9">
    <source>
        <dbReference type="EMBL" id="RKO85458.1"/>
    </source>
</evidence>
<evidence type="ECO:0000256" key="4">
    <source>
        <dbReference type="ARBA" id="ARBA00022989"/>
    </source>
</evidence>
<dbReference type="InterPro" id="IPR011701">
    <property type="entry name" value="MFS"/>
</dbReference>
<dbReference type="EMBL" id="KZ999057">
    <property type="protein sequence ID" value="RKO85458.1"/>
    <property type="molecule type" value="Genomic_DNA"/>
</dbReference>
<dbReference type="GO" id="GO:0015137">
    <property type="term" value="F:citrate transmembrane transporter activity"/>
    <property type="evidence" value="ECO:0007669"/>
    <property type="project" value="UniProtKB-ARBA"/>
</dbReference>
<evidence type="ECO:0000313" key="10">
    <source>
        <dbReference type="Proteomes" id="UP000269721"/>
    </source>
</evidence>
<feature type="transmembrane region" description="Helical" evidence="7">
    <location>
        <begin position="12"/>
        <end position="35"/>
    </location>
</feature>
<dbReference type="PANTHER" id="PTHR23502">
    <property type="entry name" value="MAJOR FACILITATOR SUPERFAMILY"/>
    <property type="match status" value="1"/>
</dbReference>
<dbReference type="InterPro" id="IPR036259">
    <property type="entry name" value="MFS_trans_sf"/>
</dbReference>
<dbReference type="GO" id="GO:0140115">
    <property type="term" value="P:export across plasma membrane"/>
    <property type="evidence" value="ECO:0007669"/>
    <property type="project" value="UniProtKB-ARBA"/>
</dbReference>
<dbReference type="Gene3D" id="1.20.1250.20">
    <property type="entry name" value="MFS general substrate transporter like domains"/>
    <property type="match status" value="1"/>
</dbReference>
<proteinExistence type="predicted"/>
<dbReference type="Proteomes" id="UP000269721">
    <property type="component" value="Unassembled WGS sequence"/>
</dbReference>
<keyword evidence="5 7" id="KW-0472">Membrane</keyword>
<feature type="non-terminal residue" evidence="9">
    <location>
        <position position="412"/>
    </location>
</feature>
<accession>A0A4P9W3T3</accession>
<keyword evidence="2" id="KW-0813">Transport</keyword>
<keyword evidence="10" id="KW-1185">Reference proteome</keyword>
<dbReference type="GO" id="GO:0005886">
    <property type="term" value="C:plasma membrane"/>
    <property type="evidence" value="ECO:0007669"/>
    <property type="project" value="TreeGrafter"/>
</dbReference>
<dbReference type="AlphaFoldDB" id="A0A4P9W3T3"/>
<feature type="transmembrane region" description="Helical" evidence="7">
    <location>
        <begin position="248"/>
        <end position="265"/>
    </location>
</feature>
<gene>
    <name evidence="9" type="ORF">BDK51DRAFT_6238</name>
</gene>
<dbReference type="InterPro" id="IPR020846">
    <property type="entry name" value="MFS_dom"/>
</dbReference>
<evidence type="ECO:0000256" key="6">
    <source>
        <dbReference type="ARBA" id="ARBA00023180"/>
    </source>
</evidence>
<name>A0A4P9W3T3_9FUNG</name>
<evidence type="ECO:0000256" key="7">
    <source>
        <dbReference type="SAM" id="Phobius"/>
    </source>
</evidence>
<feature type="transmembrane region" description="Helical" evidence="7">
    <location>
        <begin position="50"/>
        <end position="68"/>
    </location>
</feature>
<feature type="transmembrane region" description="Helical" evidence="7">
    <location>
        <begin position="349"/>
        <end position="366"/>
    </location>
</feature>
<feature type="non-terminal residue" evidence="9">
    <location>
        <position position="1"/>
    </location>
</feature>
<evidence type="ECO:0000256" key="2">
    <source>
        <dbReference type="ARBA" id="ARBA00022448"/>
    </source>
</evidence>
<keyword evidence="6" id="KW-0325">Glycoprotein</keyword>
<feature type="transmembrane region" description="Helical" evidence="7">
    <location>
        <begin position="80"/>
        <end position="98"/>
    </location>
</feature>
<dbReference type="PANTHER" id="PTHR23502:SF51">
    <property type="entry name" value="QUINIDINE RESISTANCE PROTEIN 1-RELATED"/>
    <property type="match status" value="1"/>
</dbReference>
<dbReference type="PROSITE" id="PS50850">
    <property type="entry name" value="MFS"/>
    <property type="match status" value="1"/>
</dbReference>
<dbReference type="SUPFAM" id="SSF103473">
    <property type="entry name" value="MFS general substrate transporter"/>
    <property type="match status" value="1"/>
</dbReference>
<keyword evidence="3 7" id="KW-0812">Transmembrane</keyword>
<dbReference type="OrthoDB" id="3936150at2759"/>
<organism evidence="9 10">
    <name type="scientific">Blyttiomyces helicus</name>
    <dbReference type="NCBI Taxonomy" id="388810"/>
    <lineage>
        <taxon>Eukaryota</taxon>
        <taxon>Fungi</taxon>
        <taxon>Fungi incertae sedis</taxon>
        <taxon>Chytridiomycota</taxon>
        <taxon>Chytridiomycota incertae sedis</taxon>
        <taxon>Chytridiomycetes</taxon>
        <taxon>Chytridiomycetes incertae sedis</taxon>
        <taxon>Blyttiomyces</taxon>
    </lineage>
</organism>
<dbReference type="FunFam" id="1.20.1720.10:FF:000009">
    <property type="entry name" value="MFS multidrug transporter"/>
    <property type="match status" value="1"/>
</dbReference>
<sequence>PPYTVFPNKAKILIVALVSIAGFFSPLAINIYIPALPEISKELGISNSKAMLSVTSFMIFQGISPSFWATAAESYGRRPVYIATFLVFIIANILLAVTDTFTSLILLRCLQAAGSSTVISIGAGTIKDIATADVLGSYIGWYGIGKTMGPCIGPVVGGILAAQWGYRSIFWFLTVTSALFMVVMTLTLPETLRSMVGNGSIPAKGIWAPMVNLYPVPKDIAPDYHSLAPKKERMDFLEPLKMLFKKDIFILVATNGVVYGAYYTVSTSAPDTFRTLYGLSQMQIGLTFIPSGVGAAIGSVIAGNLLDREYLLFVRRDPDAFPQLQPTPGRKRRVVFPPEFPLEQARLRAIFPYYGIYVATMVAYGWCLQAQVSLAVLLFLQFLLAFAATSIYVPLNTLSIDLYPSQAATVAA</sequence>